<feature type="compositionally biased region" description="Polar residues" evidence="1">
    <location>
        <begin position="31"/>
        <end position="42"/>
    </location>
</feature>
<sequence>MPAAHHWTTQRSGAQFRTGYLMRTAVGKSNTFVDTPSETSHYYQDLDDTGRRLHGANT</sequence>
<comment type="caution">
    <text evidence="2">The sequence shown here is derived from an EMBL/GenBank/DDBJ whole genome shotgun (WGS) entry which is preliminary data.</text>
</comment>
<dbReference type="EMBL" id="BOMI01000060">
    <property type="protein sequence ID" value="GID74492.1"/>
    <property type="molecule type" value="Genomic_DNA"/>
</dbReference>
<gene>
    <name evidence="2" type="ORF">Ade02nite_31330</name>
</gene>
<reference evidence="2 3" key="1">
    <citation type="submission" date="2021-01" db="EMBL/GenBank/DDBJ databases">
        <title>Whole genome shotgun sequence of Actinoplanes deccanensis NBRC 13994.</title>
        <authorList>
            <person name="Komaki H."/>
            <person name="Tamura T."/>
        </authorList>
    </citation>
    <scope>NUCLEOTIDE SEQUENCE [LARGE SCALE GENOMIC DNA]</scope>
    <source>
        <strain evidence="2 3">NBRC 13994</strain>
    </source>
</reference>
<dbReference type="RefSeq" id="WP_203762925.1">
    <property type="nucleotide sequence ID" value="NZ_BAAABO010000006.1"/>
</dbReference>
<dbReference type="Proteomes" id="UP000609879">
    <property type="component" value="Unassembled WGS sequence"/>
</dbReference>
<evidence type="ECO:0000313" key="2">
    <source>
        <dbReference type="EMBL" id="GID74492.1"/>
    </source>
</evidence>
<name>A0ABQ3Y3C7_9ACTN</name>
<evidence type="ECO:0000256" key="1">
    <source>
        <dbReference type="SAM" id="MobiDB-lite"/>
    </source>
</evidence>
<evidence type="ECO:0000313" key="3">
    <source>
        <dbReference type="Proteomes" id="UP000609879"/>
    </source>
</evidence>
<keyword evidence="3" id="KW-1185">Reference proteome</keyword>
<protein>
    <submittedName>
        <fullName evidence="2">Uncharacterized protein</fullName>
    </submittedName>
</protein>
<proteinExistence type="predicted"/>
<feature type="region of interest" description="Disordered" evidence="1">
    <location>
        <begin position="31"/>
        <end position="58"/>
    </location>
</feature>
<accession>A0ABQ3Y3C7</accession>
<organism evidence="2 3">
    <name type="scientific">Paractinoplanes deccanensis</name>
    <dbReference type="NCBI Taxonomy" id="113561"/>
    <lineage>
        <taxon>Bacteria</taxon>
        <taxon>Bacillati</taxon>
        <taxon>Actinomycetota</taxon>
        <taxon>Actinomycetes</taxon>
        <taxon>Micromonosporales</taxon>
        <taxon>Micromonosporaceae</taxon>
        <taxon>Paractinoplanes</taxon>
    </lineage>
</organism>